<reference evidence="1 2" key="1">
    <citation type="journal article" date="2017" name="Nat. Commun.">
        <title>Genome assembly with in vitro proximity ligation data and whole-genome triplication in lettuce.</title>
        <authorList>
            <person name="Reyes-Chin-Wo S."/>
            <person name="Wang Z."/>
            <person name="Yang X."/>
            <person name="Kozik A."/>
            <person name="Arikit S."/>
            <person name="Song C."/>
            <person name="Xia L."/>
            <person name="Froenicke L."/>
            <person name="Lavelle D.O."/>
            <person name="Truco M.J."/>
            <person name="Xia R."/>
            <person name="Zhu S."/>
            <person name="Xu C."/>
            <person name="Xu H."/>
            <person name="Xu X."/>
            <person name="Cox K."/>
            <person name="Korf I."/>
            <person name="Meyers B.C."/>
            <person name="Michelmore R.W."/>
        </authorList>
    </citation>
    <scope>NUCLEOTIDE SEQUENCE [LARGE SCALE GENOMIC DNA]</scope>
    <source>
        <strain evidence="2">cv. Salinas</strain>
        <tissue evidence="1">Seedlings</tissue>
    </source>
</reference>
<keyword evidence="2" id="KW-1185">Reference proteome</keyword>
<evidence type="ECO:0000313" key="1">
    <source>
        <dbReference type="EMBL" id="KAJ0215028.1"/>
    </source>
</evidence>
<accession>A0A9R1W112</accession>
<dbReference type="Proteomes" id="UP000235145">
    <property type="component" value="Unassembled WGS sequence"/>
</dbReference>
<dbReference type="AlphaFoldDB" id="A0A9R1W112"/>
<dbReference type="EMBL" id="NBSK02000003">
    <property type="protein sequence ID" value="KAJ0215028.1"/>
    <property type="molecule type" value="Genomic_DNA"/>
</dbReference>
<protein>
    <submittedName>
        <fullName evidence="1">Uncharacterized protein</fullName>
    </submittedName>
</protein>
<sequence>MIKVNPYGYPEMRPTRFIESQIIIPFGRTIEHEEVGAERFDKEYSYGIHHNFGKERKRTLLSNPTGMLAMFMKHALPMKMVAYISTYINDGPECLTLRCPIPSCGAIVGVDMSGLQVGASGDWVNKYLNLINRYHILAWLEALEETRHKQK</sequence>
<evidence type="ECO:0000313" key="2">
    <source>
        <dbReference type="Proteomes" id="UP000235145"/>
    </source>
</evidence>
<comment type="caution">
    <text evidence="1">The sequence shown here is derived from an EMBL/GenBank/DDBJ whole genome shotgun (WGS) entry which is preliminary data.</text>
</comment>
<proteinExistence type="predicted"/>
<gene>
    <name evidence="1" type="ORF">LSAT_V11C300151200</name>
</gene>
<name>A0A9R1W112_LACSA</name>
<organism evidence="1 2">
    <name type="scientific">Lactuca sativa</name>
    <name type="common">Garden lettuce</name>
    <dbReference type="NCBI Taxonomy" id="4236"/>
    <lineage>
        <taxon>Eukaryota</taxon>
        <taxon>Viridiplantae</taxon>
        <taxon>Streptophyta</taxon>
        <taxon>Embryophyta</taxon>
        <taxon>Tracheophyta</taxon>
        <taxon>Spermatophyta</taxon>
        <taxon>Magnoliopsida</taxon>
        <taxon>eudicotyledons</taxon>
        <taxon>Gunneridae</taxon>
        <taxon>Pentapetalae</taxon>
        <taxon>asterids</taxon>
        <taxon>campanulids</taxon>
        <taxon>Asterales</taxon>
        <taxon>Asteraceae</taxon>
        <taxon>Cichorioideae</taxon>
        <taxon>Cichorieae</taxon>
        <taxon>Lactucinae</taxon>
        <taxon>Lactuca</taxon>
    </lineage>
</organism>